<evidence type="ECO:0000313" key="13">
    <source>
        <dbReference type="Proteomes" id="UP000019489"/>
    </source>
</evidence>
<dbReference type="STRING" id="1386089.N865_12080"/>
<comment type="caution">
    <text evidence="12">The sequence shown here is derived from an EMBL/GenBank/DDBJ whole genome shotgun (WGS) entry which is preliminary data.</text>
</comment>
<feature type="domain" description="Peptidase M43 pregnancy-associated plasma-A" evidence="11">
    <location>
        <begin position="199"/>
        <end position="313"/>
    </location>
</feature>
<keyword evidence="4 10" id="KW-0732">Signal</keyword>
<dbReference type="CDD" id="cd04275">
    <property type="entry name" value="ZnMc_pappalysin_like"/>
    <property type="match status" value="1"/>
</dbReference>
<evidence type="ECO:0000256" key="6">
    <source>
        <dbReference type="ARBA" id="ARBA00022833"/>
    </source>
</evidence>
<accession>W9GAR3</accession>
<dbReference type="GO" id="GO:0046872">
    <property type="term" value="F:metal ion binding"/>
    <property type="evidence" value="ECO:0007669"/>
    <property type="project" value="UniProtKB-KW"/>
</dbReference>
<proteinExistence type="inferred from homology"/>
<reference evidence="12 13" key="1">
    <citation type="submission" date="2013-08" db="EMBL/GenBank/DDBJ databases">
        <title>Intrasporangium oryzae NRRL B-24470.</title>
        <authorList>
            <person name="Liu H."/>
            <person name="Wang G."/>
        </authorList>
    </citation>
    <scope>NUCLEOTIDE SEQUENCE [LARGE SCALE GENOMIC DNA]</scope>
    <source>
        <strain evidence="12 13">NRRL B-24470</strain>
    </source>
</reference>
<dbReference type="eggNOG" id="COG3291">
    <property type="taxonomic scope" value="Bacteria"/>
</dbReference>
<dbReference type="RefSeq" id="WP_034807028.1">
    <property type="nucleotide sequence ID" value="NZ_AWSA01000030.1"/>
</dbReference>
<feature type="signal peptide" evidence="10">
    <location>
        <begin position="1"/>
        <end position="25"/>
    </location>
</feature>
<evidence type="ECO:0000256" key="3">
    <source>
        <dbReference type="ARBA" id="ARBA00022723"/>
    </source>
</evidence>
<evidence type="ECO:0000259" key="11">
    <source>
        <dbReference type="Pfam" id="PF05572"/>
    </source>
</evidence>
<keyword evidence="3" id="KW-0479">Metal-binding</keyword>
<sequence>MKLRTLAVAVPLALLASSVAAPVQASNLPDRSASEAPCLEPDAVGARGAGGTAKDPHELSEAQVRAYEAALTSALAAKGLTRDASGALVRSDKSGQKGKPGGGTFTPVTVKVYWHAITNGSQGALSTTAINNQISVLNSAYSGSGFSFAIAGVDSTSNAAWYTVTPGTTAERDMKSALRKGTMADLNIYSANIGDNLLGWATFPKRSYDVMDGVVVLTGSLPGGSATNYNQGDTATHEVGHWVGLYHTFQGGCSGNGDYVDDTPAEASPAYQCPTGRDTCTSPGLDPIKNFMDYTYDSCMNTFTTGQVSRMQAQWVAYRAA</sequence>
<evidence type="ECO:0000256" key="7">
    <source>
        <dbReference type="ARBA" id="ARBA00023049"/>
    </source>
</evidence>
<keyword evidence="2 12" id="KW-0645">Protease</keyword>
<keyword evidence="7 12" id="KW-0482">Metalloprotease</keyword>
<dbReference type="PANTHER" id="PTHR47466">
    <property type="match status" value="1"/>
</dbReference>
<dbReference type="GO" id="GO:0006508">
    <property type="term" value="P:proteolysis"/>
    <property type="evidence" value="ECO:0007669"/>
    <property type="project" value="UniProtKB-KW"/>
</dbReference>
<dbReference type="SUPFAM" id="SSF55486">
    <property type="entry name" value="Metalloproteases ('zincins'), catalytic domain"/>
    <property type="match status" value="1"/>
</dbReference>
<protein>
    <submittedName>
        <fullName evidence="12">Metalloprotease</fullName>
    </submittedName>
</protein>
<keyword evidence="6" id="KW-0862">Zinc</keyword>
<comment type="similarity">
    <text evidence="1">Belongs to the peptidase M43B family.</text>
</comment>
<dbReference type="EMBL" id="AWSA01000030">
    <property type="protein sequence ID" value="EWT00959.1"/>
    <property type="molecule type" value="Genomic_DNA"/>
</dbReference>
<organism evidence="12 13">
    <name type="scientific">Intrasporangium oryzae NRRL B-24470</name>
    <dbReference type="NCBI Taxonomy" id="1386089"/>
    <lineage>
        <taxon>Bacteria</taxon>
        <taxon>Bacillati</taxon>
        <taxon>Actinomycetota</taxon>
        <taxon>Actinomycetes</taxon>
        <taxon>Micrococcales</taxon>
        <taxon>Intrasporangiaceae</taxon>
        <taxon>Intrasporangium</taxon>
    </lineage>
</organism>
<dbReference type="GO" id="GO:0008237">
    <property type="term" value="F:metallopeptidase activity"/>
    <property type="evidence" value="ECO:0007669"/>
    <property type="project" value="UniProtKB-KW"/>
</dbReference>
<dbReference type="MEROPS" id="M43.008"/>
<dbReference type="InterPro" id="IPR024079">
    <property type="entry name" value="MetalloPept_cat_dom_sf"/>
</dbReference>
<evidence type="ECO:0000256" key="8">
    <source>
        <dbReference type="ARBA" id="ARBA00023157"/>
    </source>
</evidence>
<dbReference type="InterPro" id="IPR008754">
    <property type="entry name" value="Peptidase_M43"/>
</dbReference>
<name>W9GAR3_9MICO</name>
<gene>
    <name evidence="12" type="ORF">N865_12080</name>
</gene>
<keyword evidence="5" id="KW-0378">Hydrolase</keyword>
<keyword evidence="8" id="KW-1015">Disulfide bond</keyword>
<evidence type="ECO:0000313" key="12">
    <source>
        <dbReference type="EMBL" id="EWT00959.1"/>
    </source>
</evidence>
<evidence type="ECO:0000256" key="1">
    <source>
        <dbReference type="ARBA" id="ARBA00008721"/>
    </source>
</evidence>
<evidence type="ECO:0000256" key="2">
    <source>
        <dbReference type="ARBA" id="ARBA00022670"/>
    </source>
</evidence>
<dbReference type="Proteomes" id="UP000019489">
    <property type="component" value="Unassembled WGS sequence"/>
</dbReference>
<dbReference type="Pfam" id="PF05572">
    <property type="entry name" value="Peptidase_M43"/>
    <property type="match status" value="1"/>
</dbReference>
<dbReference type="PANTHER" id="PTHR47466:SF1">
    <property type="entry name" value="METALLOPROTEASE MEP1 (AFU_ORTHOLOGUE AFUA_1G07730)-RELATED"/>
    <property type="match status" value="1"/>
</dbReference>
<evidence type="ECO:0000256" key="10">
    <source>
        <dbReference type="SAM" id="SignalP"/>
    </source>
</evidence>
<dbReference type="OrthoDB" id="6278496at2"/>
<dbReference type="PATRIC" id="fig|1386089.3.peg.2750"/>
<evidence type="ECO:0000256" key="9">
    <source>
        <dbReference type="SAM" id="MobiDB-lite"/>
    </source>
</evidence>
<evidence type="ECO:0000256" key="4">
    <source>
        <dbReference type="ARBA" id="ARBA00022729"/>
    </source>
</evidence>
<feature type="chain" id="PRO_5004920943" evidence="10">
    <location>
        <begin position="26"/>
        <end position="321"/>
    </location>
</feature>
<dbReference type="Gene3D" id="3.40.390.10">
    <property type="entry name" value="Collagenase (Catalytic Domain)"/>
    <property type="match status" value="1"/>
</dbReference>
<feature type="region of interest" description="Disordered" evidence="9">
    <location>
        <begin position="26"/>
        <end position="56"/>
    </location>
</feature>
<evidence type="ECO:0000256" key="5">
    <source>
        <dbReference type="ARBA" id="ARBA00022801"/>
    </source>
</evidence>
<keyword evidence="13" id="KW-1185">Reference proteome</keyword>
<dbReference type="AlphaFoldDB" id="W9GAR3"/>